<dbReference type="KEGG" id="halc:EY643_11670"/>
<dbReference type="SUPFAM" id="SSF55073">
    <property type="entry name" value="Nucleotide cyclase"/>
    <property type="match status" value="1"/>
</dbReference>
<feature type="domain" description="EAL" evidence="2">
    <location>
        <begin position="513"/>
        <end position="768"/>
    </location>
</feature>
<dbReference type="InterPro" id="IPR000160">
    <property type="entry name" value="GGDEF_dom"/>
</dbReference>
<dbReference type="SMART" id="SM00304">
    <property type="entry name" value="HAMP"/>
    <property type="match status" value="1"/>
</dbReference>
<gene>
    <name evidence="5" type="ORF">EY643_11670</name>
</gene>
<feature type="transmembrane region" description="Helical" evidence="1">
    <location>
        <begin position="262"/>
        <end position="285"/>
    </location>
</feature>
<dbReference type="SUPFAM" id="SSF141868">
    <property type="entry name" value="EAL domain-like"/>
    <property type="match status" value="1"/>
</dbReference>
<reference evidence="5 6" key="1">
    <citation type="submission" date="2019-02" db="EMBL/GenBank/DDBJ databases">
        <authorList>
            <person name="Li S.-H."/>
        </authorList>
    </citation>
    <scope>NUCLEOTIDE SEQUENCE [LARGE SCALE GENOMIC DNA]</scope>
    <source>
        <strain evidence="5 6">IMCC14385</strain>
    </source>
</reference>
<dbReference type="Gene3D" id="6.10.340.10">
    <property type="match status" value="1"/>
</dbReference>
<dbReference type="Proteomes" id="UP000326287">
    <property type="component" value="Chromosome"/>
</dbReference>
<dbReference type="Gene3D" id="3.20.20.450">
    <property type="entry name" value="EAL domain"/>
    <property type="match status" value="1"/>
</dbReference>
<evidence type="ECO:0000256" key="1">
    <source>
        <dbReference type="SAM" id="Phobius"/>
    </source>
</evidence>
<dbReference type="PROSITE" id="PS50883">
    <property type="entry name" value="EAL"/>
    <property type="match status" value="1"/>
</dbReference>
<dbReference type="PANTHER" id="PTHR33121:SF71">
    <property type="entry name" value="OXYGEN SENSOR PROTEIN DOSP"/>
    <property type="match status" value="1"/>
</dbReference>
<dbReference type="Pfam" id="PF00990">
    <property type="entry name" value="GGDEF"/>
    <property type="match status" value="1"/>
</dbReference>
<feature type="domain" description="HAMP" evidence="3">
    <location>
        <begin position="286"/>
        <end position="338"/>
    </location>
</feature>
<accession>A0A5P9NL92</accession>
<protein>
    <submittedName>
        <fullName evidence="5">EAL domain-containing protein</fullName>
    </submittedName>
</protein>
<dbReference type="AlphaFoldDB" id="A0A5P9NL92"/>
<dbReference type="CDD" id="cd06225">
    <property type="entry name" value="HAMP"/>
    <property type="match status" value="1"/>
</dbReference>
<dbReference type="PANTHER" id="PTHR33121">
    <property type="entry name" value="CYCLIC DI-GMP PHOSPHODIESTERASE PDEF"/>
    <property type="match status" value="1"/>
</dbReference>
<proteinExistence type="predicted"/>
<dbReference type="OrthoDB" id="9804951at2"/>
<evidence type="ECO:0000259" key="4">
    <source>
        <dbReference type="PROSITE" id="PS50887"/>
    </source>
</evidence>
<organism evidence="5 6">
    <name type="scientific">Halioglobus maricola</name>
    <dbReference type="NCBI Taxonomy" id="2601894"/>
    <lineage>
        <taxon>Bacteria</taxon>
        <taxon>Pseudomonadati</taxon>
        <taxon>Pseudomonadota</taxon>
        <taxon>Gammaproteobacteria</taxon>
        <taxon>Cellvibrionales</taxon>
        <taxon>Halieaceae</taxon>
        <taxon>Halioglobus</taxon>
    </lineage>
</organism>
<evidence type="ECO:0000313" key="6">
    <source>
        <dbReference type="Proteomes" id="UP000326287"/>
    </source>
</evidence>
<dbReference type="InterPro" id="IPR029787">
    <property type="entry name" value="Nucleotide_cyclase"/>
</dbReference>
<dbReference type="CDD" id="cd01948">
    <property type="entry name" value="EAL"/>
    <property type="match status" value="1"/>
</dbReference>
<dbReference type="SUPFAM" id="SSF158472">
    <property type="entry name" value="HAMP domain-like"/>
    <property type="match status" value="1"/>
</dbReference>
<dbReference type="GO" id="GO:0071111">
    <property type="term" value="F:cyclic-guanylate-specific phosphodiesterase activity"/>
    <property type="evidence" value="ECO:0007669"/>
    <property type="project" value="InterPro"/>
</dbReference>
<keyword evidence="1" id="KW-1133">Transmembrane helix</keyword>
<dbReference type="PROSITE" id="PS50885">
    <property type="entry name" value="HAMP"/>
    <property type="match status" value="1"/>
</dbReference>
<feature type="domain" description="GGDEF" evidence="4">
    <location>
        <begin position="374"/>
        <end position="504"/>
    </location>
</feature>
<evidence type="ECO:0000259" key="3">
    <source>
        <dbReference type="PROSITE" id="PS50885"/>
    </source>
</evidence>
<dbReference type="GO" id="GO:0016020">
    <property type="term" value="C:membrane"/>
    <property type="evidence" value="ECO:0007669"/>
    <property type="project" value="InterPro"/>
</dbReference>
<sequence length="784" mass="87383">MKLHSRIFLLLMSLLLGLAIASMGFLYSSARENVELETEQRLVTAQRSFTDSLQNQQTFLSQNVVTVARDWGLRQAVGQRDTETMESVLANHSRRIGADVALFVDSQGTMLASTDLDIDHLPDELWSFLNNENEQRLGLAKLAGRYYQLVFVEVMAPLSMGWIGMGFVVDDALAMHHSQVTGVDISFMETAESGFAFVGSSLNADQKKAINDKGVITQGIWQVSSPGWEDLALYSELGNHAAGLGVLLQSSLNEPLARFQSWWMSLLSIYLAITLLALGLAYVFARGITRPLHTLMKAAGDIARGDYSTPLDSKRRDEIGFLSRSFAHMQGAISERENEIQYQAHHDSITDALNRAGFIHRLQDEIKVADEKGTHLIVACCGLNHFKDINDSLGHNWGDKLLAIITERLEQRFNKHCIANLNSSEFAVLISTDRVTNAYHLAEQIHQCFANEFNIRGIALSVSSTIGIAAYPENAPDAQGLLRLASVAANEAKQRHLTTMVYDPALDQNSIKRLTLMSELPSAVRNGDLELYYQPQVSALAEQRTVHGVECLVRWKHADLGFVPPDEFIGLAEKTGYIVELTEWVLTQALAQFAIWRKQKYHLTLSVNISALDIQREGFEELLLNLLQSHQIPAEMLTLEITESAAMRDPEASIAQLKKLHKLGVRLAIDDYGAGYSSLAYLKKMPVHELKIDKSFVTELDRDKDDETIVRSTIELGHNMGLAVVAEGVEDARVAWELERLGCDILQGYYVSKPLPVASLNQWLQENSRQVPSVTRIVDKVLKT</sequence>
<keyword evidence="1" id="KW-0812">Transmembrane</keyword>
<dbReference type="GO" id="GO:0007165">
    <property type="term" value="P:signal transduction"/>
    <property type="evidence" value="ECO:0007669"/>
    <property type="project" value="InterPro"/>
</dbReference>
<dbReference type="PROSITE" id="PS50887">
    <property type="entry name" value="GGDEF"/>
    <property type="match status" value="1"/>
</dbReference>
<dbReference type="RefSeq" id="WP_152662372.1">
    <property type="nucleotide sequence ID" value="NZ_CP036422.1"/>
</dbReference>
<dbReference type="InterPro" id="IPR003660">
    <property type="entry name" value="HAMP_dom"/>
</dbReference>
<dbReference type="InterPro" id="IPR029150">
    <property type="entry name" value="dCache_3"/>
</dbReference>
<name>A0A5P9NL92_9GAMM</name>
<dbReference type="CDD" id="cd01949">
    <property type="entry name" value="GGDEF"/>
    <property type="match status" value="1"/>
</dbReference>
<dbReference type="NCBIfam" id="TIGR00254">
    <property type="entry name" value="GGDEF"/>
    <property type="match status" value="1"/>
</dbReference>
<dbReference type="EMBL" id="CP036422">
    <property type="protein sequence ID" value="QFU76266.1"/>
    <property type="molecule type" value="Genomic_DNA"/>
</dbReference>
<dbReference type="Pfam" id="PF14827">
    <property type="entry name" value="dCache_3"/>
    <property type="match status" value="1"/>
</dbReference>
<dbReference type="InterPro" id="IPR001633">
    <property type="entry name" value="EAL_dom"/>
</dbReference>
<dbReference type="InterPro" id="IPR050706">
    <property type="entry name" value="Cyclic-di-GMP_PDE-like"/>
</dbReference>
<keyword evidence="6" id="KW-1185">Reference proteome</keyword>
<dbReference type="SMART" id="SM00052">
    <property type="entry name" value="EAL"/>
    <property type="match status" value="1"/>
</dbReference>
<dbReference type="InterPro" id="IPR043128">
    <property type="entry name" value="Rev_trsase/Diguanyl_cyclase"/>
</dbReference>
<dbReference type="SMART" id="SM00267">
    <property type="entry name" value="GGDEF"/>
    <property type="match status" value="1"/>
</dbReference>
<dbReference type="Pfam" id="PF00672">
    <property type="entry name" value="HAMP"/>
    <property type="match status" value="1"/>
</dbReference>
<dbReference type="InterPro" id="IPR035919">
    <property type="entry name" value="EAL_sf"/>
</dbReference>
<dbReference type="Gene3D" id="3.30.70.270">
    <property type="match status" value="1"/>
</dbReference>
<evidence type="ECO:0000259" key="2">
    <source>
        <dbReference type="PROSITE" id="PS50883"/>
    </source>
</evidence>
<keyword evidence="1" id="KW-0472">Membrane</keyword>
<dbReference type="Pfam" id="PF00563">
    <property type="entry name" value="EAL"/>
    <property type="match status" value="1"/>
</dbReference>
<evidence type="ECO:0000313" key="5">
    <source>
        <dbReference type="EMBL" id="QFU76266.1"/>
    </source>
</evidence>